<dbReference type="EMBL" id="JAWZYT010002276">
    <property type="protein sequence ID" value="KAK4305426.1"/>
    <property type="molecule type" value="Genomic_DNA"/>
</dbReference>
<name>A0AAE1PDI2_9EUCA</name>
<dbReference type="AlphaFoldDB" id="A0AAE1PDI2"/>
<keyword evidence="3" id="KW-1185">Reference proteome</keyword>
<protein>
    <recommendedName>
        <fullName evidence="4">Secreted protein</fullName>
    </recommendedName>
</protein>
<sequence>MTPYTRLTNSGHQVSLVLLAMQVFILVEGASQVSKWGSPHVTSPCPQYQERLCLYRLFVLCPLVGRRRVYRLDRGQTDRQTDNQDETDKEGMGTQRVALPIFTQFVYTWMSV</sequence>
<feature type="signal peptide" evidence="1">
    <location>
        <begin position="1"/>
        <end position="29"/>
    </location>
</feature>
<proteinExistence type="predicted"/>
<dbReference type="Proteomes" id="UP001292094">
    <property type="component" value="Unassembled WGS sequence"/>
</dbReference>
<evidence type="ECO:0000313" key="2">
    <source>
        <dbReference type="EMBL" id="KAK4305426.1"/>
    </source>
</evidence>
<gene>
    <name evidence="2" type="ORF">Pmani_022678</name>
</gene>
<reference evidence="2" key="1">
    <citation type="submission" date="2023-11" db="EMBL/GenBank/DDBJ databases">
        <title>Genome assemblies of two species of porcelain crab, Petrolisthes cinctipes and Petrolisthes manimaculis (Anomura: Porcellanidae).</title>
        <authorList>
            <person name="Angst P."/>
        </authorList>
    </citation>
    <scope>NUCLEOTIDE SEQUENCE</scope>
    <source>
        <strain evidence="2">PB745_02</strain>
        <tissue evidence="2">Gill</tissue>
    </source>
</reference>
<organism evidence="2 3">
    <name type="scientific">Petrolisthes manimaculis</name>
    <dbReference type="NCBI Taxonomy" id="1843537"/>
    <lineage>
        <taxon>Eukaryota</taxon>
        <taxon>Metazoa</taxon>
        <taxon>Ecdysozoa</taxon>
        <taxon>Arthropoda</taxon>
        <taxon>Crustacea</taxon>
        <taxon>Multicrustacea</taxon>
        <taxon>Malacostraca</taxon>
        <taxon>Eumalacostraca</taxon>
        <taxon>Eucarida</taxon>
        <taxon>Decapoda</taxon>
        <taxon>Pleocyemata</taxon>
        <taxon>Anomura</taxon>
        <taxon>Galatheoidea</taxon>
        <taxon>Porcellanidae</taxon>
        <taxon>Petrolisthes</taxon>
    </lineage>
</organism>
<feature type="chain" id="PRO_5042069517" description="Secreted protein" evidence="1">
    <location>
        <begin position="30"/>
        <end position="112"/>
    </location>
</feature>
<evidence type="ECO:0000313" key="3">
    <source>
        <dbReference type="Proteomes" id="UP001292094"/>
    </source>
</evidence>
<comment type="caution">
    <text evidence="2">The sequence shown here is derived from an EMBL/GenBank/DDBJ whole genome shotgun (WGS) entry which is preliminary data.</text>
</comment>
<keyword evidence="1" id="KW-0732">Signal</keyword>
<evidence type="ECO:0000256" key="1">
    <source>
        <dbReference type="SAM" id="SignalP"/>
    </source>
</evidence>
<accession>A0AAE1PDI2</accession>
<evidence type="ECO:0008006" key="4">
    <source>
        <dbReference type="Google" id="ProtNLM"/>
    </source>
</evidence>